<accession>A0A0E9UAL6</accession>
<evidence type="ECO:0000313" key="1">
    <source>
        <dbReference type="EMBL" id="JAH62881.1"/>
    </source>
</evidence>
<organism evidence="1">
    <name type="scientific">Anguilla anguilla</name>
    <name type="common">European freshwater eel</name>
    <name type="synonym">Muraena anguilla</name>
    <dbReference type="NCBI Taxonomy" id="7936"/>
    <lineage>
        <taxon>Eukaryota</taxon>
        <taxon>Metazoa</taxon>
        <taxon>Chordata</taxon>
        <taxon>Craniata</taxon>
        <taxon>Vertebrata</taxon>
        <taxon>Euteleostomi</taxon>
        <taxon>Actinopterygii</taxon>
        <taxon>Neopterygii</taxon>
        <taxon>Teleostei</taxon>
        <taxon>Anguilliformes</taxon>
        <taxon>Anguillidae</taxon>
        <taxon>Anguilla</taxon>
    </lineage>
</organism>
<dbReference type="EMBL" id="GBXM01045696">
    <property type="protein sequence ID" value="JAH62881.1"/>
    <property type="molecule type" value="Transcribed_RNA"/>
</dbReference>
<sequence>MSMNCQSYARHPTS</sequence>
<name>A0A0E9UAL6_ANGAN</name>
<reference evidence="1" key="1">
    <citation type="submission" date="2014-11" db="EMBL/GenBank/DDBJ databases">
        <authorList>
            <person name="Amaro Gonzalez C."/>
        </authorList>
    </citation>
    <scope>NUCLEOTIDE SEQUENCE</scope>
</reference>
<reference evidence="1" key="2">
    <citation type="journal article" date="2015" name="Fish Shellfish Immunol.">
        <title>Early steps in the European eel (Anguilla anguilla)-Vibrio vulnificus interaction in the gills: Role of the RtxA13 toxin.</title>
        <authorList>
            <person name="Callol A."/>
            <person name="Pajuelo D."/>
            <person name="Ebbesson L."/>
            <person name="Teles M."/>
            <person name="MacKenzie S."/>
            <person name="Amaro C."/>
        </authorList>
    </citation>
    <scope>NUCLEOTIDE SEQUENCE</scope>
</reference>
<protein>
    <submittedName>
        <fullName evidence="1">Uncharacterized protein</fullName>
    </submittedName>
</protein>
<proteinExistence type="predicted"/>